<dbReference type="InParanoid" id="A0A0C3E671"/>
<protein>
    <submittedName>
        <fullName evidence="2">Uncharacterized protein</fullName>
    </submittedName>
</protein>
<name>A0A0C3E671_9AGAM</name>
<reference evidence="3" key="2">
    <citation type="submission" date="2015-01" db="EMBL/GenBank/DDBJ databases">
        <title>Evolutionary Origins and Diversification of the Mycorrhizal Mutualists.</title>
        <authorList>
            <consortium name="DOE Joint Genome Institute"/>
            <consortium name="Mycorrhizal Genomics Consortium"/>
            <person name="Kohler A."/>
            <person name="Kuo A."/>
            <person name="Nagy L.G."/>
            <person name="Floudas D."/>
            <person name="Copeland A."/>
            <person name="Barry K.W."/>
            <person name="Cichocki N."/>
            <person name="Veneault-Fourrey C."/>
            <person name="LaButti K."/>
            <person name="Lindquist E.A."/>
            <person name="Lipzen A."/>
            <person name="Lundell T."/>
            <person name="Morin E."/>
            <person name="Murat C."/>
            <person name="Riley R."/>
            <person name="Ohm R."/>
            <person name="Sun H."/>
            <person name="Tunlid A."/>
            <person name="Henrissat B."/>
            <person name="Grigoriev I.V."/>
            <person name="Hibbett D.S."/>
            <person name="Martin F."/>
        </authorList>
    </citation>
    <scope>NUCLEOTIDE SEQUENCE [LARGE SCALE GENOMIC DNA]</scope>
    <source>
        <strain evidence="3">Foug A</strain>
    </source>
</reference>
<sequence length="195" mass="21272">MEVMCIRRQDPAMARPKHMVEVAGMGMITWALKVLATGPRHREVPVATEMISTRRALATEPPTLGTVQRQDLELTARPHPVDVVVMEMLMGTRAPRVLATKTPSQTRMAQRADLATILSLTEVLVAVEKVIGTGRAPARKAPTPSTVRRRGLDMARPDHSEVLAVGTEMGIKCRNESDDRGTVRSSNCEPAECSA</sequence>
<keyword evidence="3" id="KW-1185">Reference proteome</keyword>
<evidence type="ECO:0000313" key="3">
    <source>
        <dbReference type="Proteomes" id="UP000053989"/>
    </source>
</evidence>
<dbReference type="Proteomes" id="UP000053989">
    <property type="component" value="Unassembled WGS sequence"/>
</dbReference>
<reference evidence="2 3" key="1">
    <citation type="submission" date="2014-04" db="EMBL/GenBank/DDBJ databases">
        <authorList>
            <consortium name="DOE Joint Genome Institute"/>
            <person name="Kuo A."/>
            <person name="Kohler A."/>
            <person name="Nagy L.G."/>
            <person name="Floudas D."/>
            <person name="Copeland A."/>
            <person name="Barry K.W."/>
            <person name="Cichocki N."/>
            <person name="Veneault-Fourrey C."/>
            <person name="LaButti K."/>
            <person name="Lindquist E.A."/>
            <person name="Lipzen A."/>
            <person name="Lundell T."/>
            <person name="Morin E."/>
            <person name="Murat C."/>
            <person name="Sun H."/>
            <person name="Tunlid A."/>
            <person name="Henrissat B."/>
            <person name="Grigoriev I.V."/>
            <person name="Hibbett D.S."/>
            <person name="Martin F."/>
            <person name="Nordberg H.P."/>
            <person name="Cantor M.N."/>
            <person name="Hua S.X."/>
        </authorList>
    </citation>
    <scope>NUCLEOTIDE SEQUENCE [LARGE SCALE GENOMIC DNA]</scope>
    <source>
        <strain evidence="2 3">Foug A</strain>
    </source>
</reference>
<organism evidence="2 3">
    <name type="scientific">Scleroderma citrinum Foug A</name>
    <dbReference type="NCBI Taxonomy" id="1036808"/>
    <lineage>
        <taxon>Eukaryota</taxon>
        <taxon>Fungi</taxon>
        <taxon>Dikarya</taxon>
        <taxon>Basidiomycota</taxon>
        <taxon>Agaricomycotina</taxon>
        <taxon>Agaricomycetes</taxon>
        <taxon>Agaricomycetidae</taxon>
        <taxon>Boletales</taxon>
        <taxon>Sclerodermatineae</taxon>
        <taxon>Sclerodermataceae</taxon>
        <taxon>Scleroderma</taxon>
    </lineage>
</organism>
<dbReference type="EMBL" id="KN822034">
    <property type="protein sequence ID" value="KIM63516.1"/>
    <property type="molecule type" value="Genomic_DNA"/>
</dbReference>
<gene>
    <name evidence="2" type="ORF">SCLCIDRAFT_1214163</name>
</gene>
<evidence type="ECO:0000313" key="2">
    <source>
        <dbReference type="EMBL" id="KIM63516.1"/>
    </source>
</evidence>
<accession>A0A0C3E671</accession>
<proteinExistence type="predicted"/>
<dbReference type="AlphaFoldDB" id="A0A0C3E671"/>
<dbReference type="HOGENOM" id="CLU_1397092_0_0_1"/>
<feature type="region of interest" description="Disordered" evidence="1">
    <location>
        <begin position="174"/>
        <end position="195"/>
    </location>
</feature>
<evidence type="ECO:0000256" key="1">
    <source>
        <dbReference type="SAM" id="MobiDB-lite"/>
    </source>
</evidence>